<feature type="transmembrane region" description="Helical" evidence="6">
    <location>
        <begin position="115"/>
        <end position="132"/>
    </location>
</feature>
<dbReference type="PANTHER" id="PTHR13929:SF0">
    <property type="entry name" value="UBIA PRENYLTRANSFERASE DOMAIN-CONTAINING PROTEIN 1"/>
    <property type="match status" value="1"/>
</dbReference>
<accession>S8DB75</accession>
<dbReference type="Proteomes" id="UP000015453">
    <property type="component" value="Unassembled WGS sequence"/>
</dbReference>
<feature type="transmembrane region" description="Helical" evidence="6">
    <location>
        <begin position="40"/>
        <end position="59"/>
    </location>
</feature>
<dbReference type="GO" id="GO:0042372">
    <property type="term" value="P:phylloquinone biosynthetic process"/>
    <property type="evidence" value="ECO:0007669"/>
    <property type="project" value="TreeGrafter"/>
</dbReference>
<protein>
    <recommendedName>
        <fullName evidence="9">1,4-dihydroxy-2-naphthoate octaprenyltransferase</fullName>
    </recommendedName>
</protein>
<name>S8DB75_9LAMI</name>
<evidence type="ECO:0000256" key="1">
    <source>
        <dbReference type="ARBA" id="ARBA00004141"/>
    </source>
</evidence>
<comment type="caution">
    <text evidence="7">The sequence shown here is derived from an EMBL/GenBank/DDBJ whole genome shotgun (WGS) entry which is preliminary data.</text>
</comment>
<evidence type="ECO:0000256" key="2">
    <source>
        <dbReference type="ARBA" id="ARBA00022679"/>
    </source>
</evidence>
<organism evidence="7 8">
    <name type="scientific">Genlisea aurea</name>
    <dbReference type="NCBI Taxonomy" id="192259"/>
    <lineage>
        <taxon>Eukaryota</taxon>
        <taxon>Viridiplantae</taxon>
        <taxon>Streptophyta</taxon>
        <taxon>Embryophyta</taxon>
        <taxon>Tracheophyta</taxon>
        <taxon>Spermatophyta</taxon>
        <taxon>Magnoliopsida</taxon>
        <taxon>eudicotyledons</taxon>
        <taxon>Gunneridae</taxon>
        <taxon>Pentapetalae</taxon>
        <taxon>asterids</taxon>
        <taxon>lamiids</taxon>
        <taxon>Lamiales</taxon>
        <taxon>Lentibulariaceae</taxon>
        <taxon>Genlisea</taxon>
    </lineage>
</organism>
<feature type="transmembrane region" description="Helical" evidence="6">
    <location>
        <begin position="14"/>
        <end position="33"/>
    </location>
</feature>
<dbReference type="InterPro" id="IPR000537">
    <property type="entry name" value="UbiA_prenyltransferase"/>
</dbReference>
<dbReference type="PANTHER" id="PTHR13929">
    <property type="entry name" value="1,4-DIHYDROXY-2-NAPHTHOATE OCTAPRENYLTRANSFERASE"/>
    <property type="match status" value="1"/>
</dbReference>
<sequence>NISRETLLWRAIKLPMYTVALIPVTVGSAAAYLQTGLYFWNRYLVLLVSFVIVIAWLNLSNDVYDFDTGADVNKRESVVNLSGNRALTHAAAWLLLALGMTGLGSVAVEARNMKPLLLLCCSVLCFYAYQGPPFRWSYKGVGEPLLFAAFGPLATTAFYLLQTG</sequence>
<feature type="non-terminal residue" evidence="7">
    <location>
        <position position="1"/>
    </location>
</feature>
<feature type="transmembrane region" description="Helical" evidence="6">
    <location>
        <begin position="144"/>
        <end position="161"/>
    </location>
</feature>
<evidence type="ECO:0008006" key="9">
    <source>
        <dbReference type="Google" id="ProtNLM"/>
    </source>
</evidence>
<evidence type="ECO:0000313" key="8">
    <source>
        <dbReference type="Proteomes" id="UP000015453"/>
    </source>
</evidence>
<gene>
    <name evidence="7" type="ORF">M569_14848</name>
</gene>
<dbReference type="CDD" id="cd13962">
    <property type="entry name" value="PT_UbiA_UBIAD1"/>
    <property type="match status" value="1"/>
</dbReference>
<evidence type="ECO:0000256" key="4">
    <source>
        <dbReference type="ARBA" id="ARBA00022989"/>
    </source>
</evidence>
<dbReference type="InterPro" id="IPR026046">
    <property type="entry name" value="UBIAD1"/>
</dbReference>
<feature type="non-terminal residue" evidence="7">
    <location>
        <position position="164"/>
    </location>
</feature>
<evidence type="ECO:0000256" key="6">
    <source>
        <dbReference type="SAM" id="Phobius"/>
    </source>
</evidence>
<dbReference type="AlphaFoldDB" id="S8DB75"/>
<reference evidence="7 8" key="1">
    <citation type="journal article" date="2013" name="BMC Genomics">
        <title>The miniature genome of a carnivorous plant Genlisea aurea contains a low number of genes and short non-coding sequences.</title>
        <authorList>
            <person name="Leushkin E.V."/>
            <person name="Sutormin R.A."/>
            <person name="Nabieva E.R."/>
            <person name="Penin A.A."/>
            <person name="Kondrashov A.S."/>
            <person name="Logacheva M.D."/>
        </authorList>
    </citation>
    <scope>NUCLEOTIDE SEQUENCE [LARGE SCALE GENOMIC DNA]</scope>
</reference>
<keyword evidence="4 6" id="KW-1133">Transmembrane helix</keyword>
<comment type="subcellular location">
    <subcellularLocation>
        <location evidence="1">Membrane</location>
        <topology evidence="1">Multi-pass membrane protein</topology>
    </subcellularLocation>
</comment>
<dbReference type="GO" id="GO:0016020">
    <property type="term" value="C:membrane"/>
    <property type="evidence" value="ECO:0007669"/>
    <property type="project" value="UniProtKB-SubCell"/>
</dbReference>
<feature type="transmembrane region" description="Helical" evidence="6">
    <location>
        <begin position="90"/>
        <end position="108"/>
    </location>
</feature>
<keyword evidence="3 6" id="KW-0812">Transmembrane</keyword>
<keyword evidence="2" id="KW-0808">Transferase</keyword>
<evidence type="ECO:0000256" key="3">
    <source>
        <dbReference type="ARBA" id="ARBA00022692"/>
    </source>
</evidence>
<evidence type="ECO:0000256" key="5">
    <source>
        <dbReference type="ARBA" id="ARBA00023136"/>
    </source>
</evidence>
<evidence type="ECO:0000313" key="7">
    <source>
        <dbReference type="EMBL" id="EPS59958.1"/>
    </source>
</evidence>
<dbReference type="OrthoDB" id="5263at2759"/>
<keyword evidence="5 6" id="KW-0472">Membrane</keyword>
<dbReference type="Pfam" id="PF01040">
    <property type="entry name" value="UbiA"/>
    <property type="match status" value="1"/>
</dbReference>
<keyword evidence="8" id="KW-1185">Reference proteome</keyword>
<proteinExistence type="predicted"/>
<dbReference type="GO" id="GO:0004659">
    <property type="term" value="F:prenyltransferase activity"/>
    <property type="evidence" value="ECO:0007669"/>
    <property type="project" value="InterPro"/>
</dbReference>
<dbReference type="EMBL" id="AUSU01007944">
    <property type="protein sequence ID" value="EPS59958.1"/>
    <property type="molecule type" value="Genomic_DNA"/>
</dbReference>